<reference evidence="1 2" key="1">
    <citation type="submission" date="2019-07" db="EMBL/GenBank/DDBJ databases">
        <title>Cryptosporangium phraense sp. nov., isolated from plant litter.</title>
        <authorList>
            <person name="Suriyachadkun C."/>
        </authorList>
    </citation>
    <scope>NUCLEOTIDE SEQUENCE [LARGE SCALE GENOMIC DNA]</scope>
    <source>
        <strain evidence="1 2">A-T 5661</strain>
    </source>
</reference>
<protein>
    <recommendedName>
        <fullName evidence="3">Extracellular solute-binding protein</fullName>
    </recommendedName>
</protein>
<dbReference type="OrthoDB" id="5418945at2"/>
<dbReference type="RefSeq" id="WP_142706962.1">
    <property type="nucleotide sequence ID" value="NZ_VIRS01000017.1"/>
</dbReference>
<dbReference type="EMBL" id="VIRS01000017">
    <property type="protein sequence ID" value="TQS42654.1"/>
    <property type="molecule type" value="Genomic_DNA"/>
</dbReference>
<dbReference type="Proteomes" id="UP000317982">
    <property type="component" value="Unassembled WGS sequence"/>
</dbReference>
<evidence type="ECO:0000313" key="1">
    <source>
        <dbReference type="EMBL" id="TQS42654.1"/>
    </source>
</evidence>
<dbReference type="AlphaFoldDB" id="A0A545AMT6"/>
<dbReference type="InParanoid" id="A0A545AMT6"/>
<name>A0A545AMT6_9ACTN</name>
<proteinExistence type="predicted"/>
<organism evidence="1 2">
    <name type="scientific">Cryptosporangium phraense</name>
    <dbReference type="NCBI Taxonomy" id="2593070"/>
    <lineage>
        <taxon>Bacteria</taxon>
        <taxon>Bacillati</taxon>
        <taxon>Actinomycetota</taxon>
        <taxon>Actinomycetes</taxon>
        <taxon>Cryptosporangiales</taxon>
        <taxon>Cryptosporangiaceae</taxon>
        <taxon>Cryptosporangium</taxon>
    </lineage>
</organism>
<evidence type="ECO:0008006" key="3">
    <source>
        <dbReference type="Google" id="ProtNLM"/>
    </source>
</evidence>
<gene>
    <name evidence="1" type="ORF">FL583_23480</name>
</gene>
<keyword evidence="2" id="KW-1185">Reference proteome</keyword>
<evidence type="ECO:0000313" key="2">
    <source>
        <dbReference type="Proteomes" id="UP000317982"/>
    </source>
</evidence>
<accession>A0A545AMT6</accession>
<sequence length="371" mass="39813">MRRWLGIALAAVLVVGVAVVAILGRDRGSDQATTTASCQKTTTVRGVVGSEKSAFFADSRVKAAFAAHCLDVQVDPAGSREIATTVNLDQYAFAFPSSAPAGEKIQRLRKAGRVYTPFSSPMAVATFTPIVETLTRAGVVRKSGSYTVLDMEKYLELVAKGTRWNSLPGNTAYQAKKSVLLSTTDPRSSNSAAMYTAIASYVLNGDDVVQSAAQEQKVLPALAKLFLNQGYTDSSSEGPFEDYLAIGMSKTPLVMIYEAQYVDRLNRKDGSIRPDMTLIYPSPTVLSKHTLVPLKPEGNQIGDLLTNDPKLTELAATFGFRTASPKTFTDVLSKAGAPAAPVARDLVDVVEPPTYETLERLLTAIAGAYDR</sequence>
<comment type="caution">
    <text evidence="1">The sequence shown here is derived from an EMBL/GenBank/DDBJ whole genome shotgun (WGS) entry which is preliminary data.</text>
</comment>